<keyword evidence="3" id="KW-1185">Reference proteome</keyword>
<keyword evidence="1" id="KW-0472">Membrane</keyword>
<proteinExistence type="predicted"/>
<comment type="caution">
    <text evidence="2">The sequence shown here is derived from an EMBL/GenBank/DDBJ whole genome shotgun (WGS) entry which is preliminary data.</text>
</comment>
<keyword evidence="1" id="KW-0812">Transmembrane</keyword>
<dbReference type="Proteomes" id="UP000019102">
    <property type="component" value="Unassembled WGS sequence"/>
</dbReference>
<sequence>MFDLSTLEWIIIICSGLLIGFAKAGVASMGDISSYYFYDHISSTRICRYITSFINCW</sequence>
<name>W4VNA4_9BACI</name>
<dbReference type="STRING" id="1298598.JCM21714_4089"/>
<protein>
    <submittedName>
        <fullName evidence="2">Uncharacterized protein</fullName>
    </submittedName>
</protein>
<feature type="transmembrane region" description="Helical" evidence="1">
    <location>
        <begin position="6"/>
        <end position="26"/>
    </location>
</feature>
<evidence type="ECO:0000313" key="2">
    <source>
        <dbReference type="EMBL" id="GAE94890.1"/>
    </source>
</evidence>
<reference evidence="2 3" key="1">
    <citation type="journal article" date="2014" name="Genome Announc.">
        <title>Draft Genome Sequence of the Boron-Tolerant and Moderately Halotolerant Bacterium Gracilibacillus boraciitolerans JCM 21714T.</title>
        <authorList>
            <person name="Ahmed I."/>
            <person name="Oshima K."/>
            <person name="Suda W."/>
            <person name="Kitamura K."/>
            <person name="Iida T."/>
            <person name="Ohmori Y."/>
            <person name="Fujiwara T."/>
            <person name="Hattori M."/>
            <person name="Ohkuma M."/>
        </authorList>
    </citation>
    <scope>NUCLEOTIDE SEQUENCE [LARGE SCALE GENOMIC DNA]</scope>
    <source>
        <strain evidence="2 3">JCM 21714</strain>
    </source>
</reference>
<gene>
    <name evidence="2" type="ORF">JCM21714_4089</name>
</gene>
<evidence type="ECO:0000313" key="3">
    <source>
        <dbReference type="Proteomes" id="UP000019102"/>
    </source>
</evidence>
<keyword evidence="1" id="KW-1133">Transmembrane helix</keyword>
<dbReference type="AlphaFoldDB" id="W4VNA4"/>
<accession>W4VNA4</accession>
<evidence type="ECO:0000256" key="1">
    <source>
        <dbReference type="SAM" id="Phobius"/>
    </source>
</evidence>
<dbReference type="EMBL" id="BAVS01000033">
    <property type="protein sequence ID" value="GAE94890.1"/>
    <property type="molecule type" value="Genomic_DNA"/>
</dbReference>
<organism evidence="2 3">
    <name type="scientific">Gracilibacillus boraciitolerans JCM 21714</name>
    <dbReference type="NCBI Taxonomy" id="1298598"/>
    <lineage>
        <taxon>Bacteria</taxon>
        <taxon>Bacillati</taxon>
        <taxon>Bacillota</taxon>
        <taxon>Bacilli</taxon>
        <taxon>Bacillales</taxon>
        <taxon>Bacillaceae</taxon>
        <taxon>Gracilibacillus</taxon>
    </lineage>
</organism>